<dbReference type="InterPro" id="IPR050173">
    <property type="entry name" value="ABC_transporter_C-like"/>
</dbReference>
<protein>
    <submittedName>
        <fullName evidence="12">Multidrug resistance-associated protein 5</fullName>
    </submittedName>
</protein>
<dbReference type="PANTHER" id="PTHR24223:SF447">
    <property type="entry name" value="MULTIDRUG RESISTANCE-ASSOCIATED PROTEIN 5"/>
    <property type="match status" value="1"/>
</dbReference>
<proteinExistence type="predicted"/>
<evidence type="ECO:0000256" key="2">
    <source>
        <dbReference type="ARBA" id="ARBA00022448"/>
    </source>
</evidence>
<feature type="compositionally biased region" description="Polar residues" evidence="8">
    <location>
        <begin position="533"/>
        <end position="556"/>
    </location>
</feature>
<feature type="transmembrane region" description="Helical" evidence="9">
    <location>
        <begin position="55"/>
        <end position="88"/>
    </location>
</feature>
<keyword evidence="5" id="KW-0067">ATP-binding</keyword>
<name>A0ABR2VUW4_9FUNG</name>
<dbReference type="Pfam" id="PF00005">
    <property type="entry name" value="ABC_tran"/>
    <property type="match status" value="1"/>
</dbReference>
<sequence>MKTTSFHTRVLNAIMQARMSYFDYTPLSRILNVFARHQYLIDDYLTEAALQALQFLPLIVGTLLLVMILVPFSIIAVVVLLVIVGFLIWHSRVAEENLKLLEAYSKPQLFAHLSATLEGLSSIRVYKLETRFDSFNLLKIDVSSKALYARSIVKAWLALYIDFIASLFVYIVSLLILLVHRDRGALEESKVGLVLTNALQLLVFGQWTVQALRDAHGALSNVKHLVEFTEDIPSEAALMYRDVKPPENWPQDGEIEYQNVLLRYNRYGVAVLKNVSFKIHAKEKVGVVGRTGSGKSTLLVSLLRIVEAAEGKVLVDGLDISTIGLSDLRNKIDVIPQEPVLFVGTIRSNLDPFDRCAENEIWSALEAVHMSDKVKSMPLKLDEVVVENGKNFSLGQRQLLCIARAILTKCKILLLDEATSAIDMQTDQLRQETIKKNFVHYTVLTIAHRLNTIIESDRILVLDEGKVVEFDTPINLLNNPNGFFYSLIKQNGDESLQKLRNMATAHTSESPPIHLTSEALSRRKDVIPPSLDVFSSTSEVQPKLDTTSEASSSSNT</sequence>
<dbReference type="InterPro" id="IPR017871">
    <property type="entry name" value="ABC_transporter-like_CS"/>
</dbReference>
<dbReference type="Gene3D" id="1.20.1560.10">
    <property type="entry name" value="ABC transporter type 1, transmembrane domain"/>
    <property type="match status" value="1"/>
</dbReference>
<dbReference type="Gene3D" id="3.40.50.300">
    <property type="entry name" value="P-loop containing nucleotide triphosphate hydrolases"/>
    <property type="match status" value="1"/>
</dbReference>
<evidence type="ECO:0000256" key="6">
    <source>
        <dbReference type="ARBA" id="ARBA00022989"/>
    </source>
</evidence>
<accession>A0ABR2VUW4</accession>
<evidence type="ECO:0000256" key="9">
    <source>
        <dbReference type="SAM" id="Phobius"/>
    </source>
</evidence>
<dbReference type="InterPro" id="IPR003593">
    <property type="entry name" value="AAA+_ATPase"/>
</dbReference>
<keyword evidence="4" id="KW-0547">Nucleotide-binding</keyword>
<dbReference type="PROSITE" id="PS50893">
    <property type="entry name" value="ABC_TRANSPORTER_2"/>
    <property type="match status" value="1"/>
</dbReference>
<keyword evidence="13" id="KW-1185">Reference proteome</keyword>
<comment type="caution">
    <text evidence="12">The sequence shown here is derived from an EMBL/GenBank/DDBJ whole genome shotgun (WGS) entry which is preliminary data.</text>
</comment>
<dbReference type="Pfam" id="PF00664">
    <property type="entry name" value="ABC_membrane"/>
    <property type="match status" value="1"/>
</dbReference>
<evidence type="ECO:0000256" key="8">
    <source>
        <dbReference type="SAM" id="MobiDB-lite"/>
    </source>
</evidence>
<evidence type="ECO:0000259" key="11">
    <source>
        <dbReference type="PROSITE" id="PS50929"/>
    </source>
</evidence>
<keyword evidence="7 9" id="KW-0472">Membrane</keyword>
<dbReference type="SUPFAM" id="SSF90123">
    <property type="entry name" value="ABC transporter transmembrane region"/>
    <property type="match status" value="1"/>
</dbReference>
<keyword evidence="2" id="KW-0813">Transport</keyword>
<keyword evidence="6 9" id="KW-1133">Transmembrane helix</keyword>
<dbReference type="SMART" id="SM00382">
    <property type="entry name" value="AAA"/>
    <property type="match status" value="1"/>
</dbReference>
<evidence type="ECO:0000313" key="12">
    <source>
        <dbReference type="EMBL" id="KAK9702811.1"/>
    </source>
</evidence>
<dbReference type="SUPFAM" id="SSF52540">
    <property type="entry name" value="P-loop containing nucleoside triphosphate hydrolases"/>
    <property type="match status" value="1"/>
</dbReference>
<dbReference type="PANTHER" id="PTHR24223">
    <property type="entry name" value="ATP-BINDING CASSETTE SUB-FAMILY C"/>
    <property type="match status" value="1"/>
</dbReference>
<dbReference type="PROSITE" id="PS50929">
    <property type="entry name" value="ABC_TM1F"/>
    <property type="match status" value="1"/>
</dbReference>
<reference evidence="12 13" key="1">
    <citation type="submission" date="2023-04" db="EMBL/GenBank/DDBJ databases">
        <title>Genome of Basidiobolus ranarum AG-B5.</title>
        <authorList>
            <person name="Stajich J.E."/>
            <person name="Carter-House D."/>
            <person name="Gryganskyi A."/>
        </authorList>
    </citation>
    <scope>NUCLEOTIDE SEQUENCE [LARGE SCALE GENOMIC DNA]</scope>
    <source>
        <strain evidence="12 13">AG-B5</strain>
    </source>
</reference>
<evidence type="ECO:0000256" key="1">
    <source>
        <dbReference type="ARBA" id="ARBA00004370"/>
    </source>
</evidence>
<keyword evidence="3 9" id="KW-0812">Transmembrane</keyword>
<dbReference type="InterPro" id="IPR027417">
    <property type="entry name" value="P-loop_NTPase"/>
</dbReference>
<feature type="region of interest" description="Disordered" evidence="8">
    <location>
        <begin position="532"/>
        <end position="556"/>
    </location>
</feature>
<dbReference type="EMBL" id="JASJQH010007694">
    <property type="protein sequence ID" value="KAK9702811.1"/>
    <property type="molecule type" value="Genomic_DNA"/>
</dbReference>
<feature type="domain" description="ABC transmembrane type-1" evidence="11">
    <location>
        <begin position="3"/>
        <end position="179"/>
    </location>
</feature>
<feature type="transmembrane region" description="Helical" evidence="9">
    <location>
        <begin position="157"/>
        <end position="179"/>
    </location>
</feature>
<dbReference type="CDD" id="cd03244">
    <property type="entry name" value="ABCC_MRP_domain2"/>
    <property type="match status" value="1"/>
</dbReference>
<dbReference type="InterPro" id="IPR036640">
    <property type="entry name" value="ABC1_TM_sf"/>
</dbReference>
<dbReference type="InterPro" id="IPR003439">
    <property type="entry name" value="ABC_transporter-like_ATP-bd"/>
</dbReference>
<evidence type="ECO:0000256" key="5">
    <source>
        <dbReference type="ARBA" id="ARBA00022840"/>
    </source>
</evidence>
<gene>
    <name evidence="12" type="primary">ABCC5_2</name>
    <name evidence="12" type="ORF">K7432_011068</name>
</gene>
<evidence type="ECO:0000256" key="7">
    <source>
        <dbReference type="ARBA" id="ARBA00023136"/>
    </source>
</evidence>
<feature type="domain" description="ABC transporter" evidence="10">
    <location>
        <begin position="255"/>
        <end position="489"/>
    </location>
</feature>
<organism evidence="12 13">
    <name type="scientific">Basidiobolus ranarum</name>
    <dbReference type="NCBI Taxonomy" id="34480"/>
    <lineage>
        <taxon>Eukaryota</taxon>
        <taxon>Fungi</taxon>
        <taxon>Fungi incertae sedis</taxon>
        <taxon>Zoopagomycota</taxon>
        <taxon>Entomophthoromycotina</taxon>
        <taxon>Basidiobolomycetes</taxon>
        <taxon>Basidiobolales</taxon>
        <taxon>Basidiobolaceae</taxon>
        <taxon>Basidiobolus</taxon>
    </lineage>
</organism>
<comment type="subcellular location">
    <subcellularLocation>
        <location evidence="1">Membrane</location>
    </subcellularLocation>
</comment>
<evidence type="ECO:0000256" key="3">
    <source>
        <dbReference type="ARBA" id="ARBA00022692"/>
    </source>
</evidence>
<evidence type="ECO:0000313" key="13">
    <source>
        <dbReference type="Proteomes" id="UP001479436"/>
    </source>
</evidence>
<dbReference type="InterPro" id="IPR011527">
    <property type="entry name" value="ABC1_TM_dom"/>
</dbReference>
<evidence type="ECO:0000259" key="10">
    <source>
        <dbReference type="PROSITE" id="PS50893"/>
    </source>
</evidence>
<dbReference type="PROSITE" id="PS00211">
    <property type="entry name" value="ABC_TRANSPORTER_1"/>
    <property type="match status" value="1"/>
</dbReference>
<dbReference type="Proteomes" id="UP001479436">
    <property type="component" value="Unassembled WGS sequence"/>
</dbReference>
<evidence type="ECO:0000256" key="4">
    <source>
        <dbReference type="ARBA" id="ARBA00022741"/>
    </source>
</evidence>